<keyword evidence="3" id="KW-1185">Reference proteome</keyword>
<dbReference type="OrthoDB" id="434253at2759"/>
<feature type="domain" description="Pyridoxamine 5'-phosphate oxidase Alr4036 family FMN-binding" evidence="1">
    <location>
        <begin position="5"/>
        <end position="104"/>
    </location>
</feature>
<dbReference type="GO" id="GO:0010181">
    <property type="term" value="F:FMN binding"/>
    <property type="evidence" value="ECO:0007669"/>
    <property type="project" value="InterPro"/>
</dbReference>
<dbReference type="AlphaFoldDB" id="F4RT30"/>
<dbReference type="Gene3D" id="2.30.110.10">
    <property type="entry name" value="Electron Transport, Fmn-binding Protein, Chain A"/>
    <property type="match status" value="1"/>
</dbReference>
<dbReference type="InParanoid" id="F4RT30"/>
<dbReference type="Proteomes" id="UP000001072">
    <property type="component" value="Unassembled WGS sequence"/>
</dbReference>
<reference evidence="3" key="1">
    <citation type="journal article" date="2011" name="Proc. Natl. Acad. Sci. U.S.A.">
        <title>Obligate biotrophy features unraveled by the genomic analysis of rust fungi.</title>
        <authorList>
            <person name="Duplessis S."/>
            <person name="Cuomo C.A."/>
            <person name="Lin Y.-C."/>
            <person name="Aerts A."/>
            <person name="Tisserant E."/>
            <person name="Veneault-Fourrey C."/>
            <person name="Joly D.L."/>
            <person name="Hacquard S."/>
            <person name="Amselem J."/>
            <person name="Cantarel B.L."/>
            <person name="Chiu R."/>
            <person name="Coutinho P.M."/>
            <person name="Feau N."/>
            <person name="Field M."/>
            <person name="Frey P."/>
            <person name="Gelhaye E."/>
            <person name="Goldberg J."/>
            <person name="Grabherr M.G."/>
            <person name="Kodira C.D."/>
            <person name="Kohler A."/>
            <person name="Kuees U."/>
            <person name="Lindquist E.A."/>
            <person name="Lucas S.M."/>
            <person name="Mago R."/>
            <person name="Mauceli E."/>
            <person name="Morin E."/>
            <person name="Murat C."/>
            <person name="Pangilinan J.L."/>
            <person name="Park R."/>
            <person name="Pearson M."/>
            <person name="Quesneville H."/>
            <person name="Rouhier N."/>
            <person name="Sakthikumar S."/>
            <person name="Salamov A.A."/>
            <person name="Schmutz J."/>
            <person name="Selles B."/>
            <person name="Shapiro H."/>
            <person name="Tanguay P."/>
            <person name="Tuskan G.A."/>
            <person name="Henrissat B."/>
            <person name="Van de Peer Y."/>
            <person name="Rouze P."/>
            <person name="Ellis J.G."/>
            <person name="Dodds P.N."/>
            <person name="Schein J.E."/>
            <person name="Zhong S."/>
            <person name="Hamelin R.C."/>
            <person name="Grigoriev I.V."/>
            <person name="Szabo L.J."/>
            <person name="Martin F."/>
        </authorList>
    </citation>
    <scope>NUCLEOTIDE SEQUENCE [LARGE SCALE GENOMIC DNA]</scope>
    <source>
        <strain evidence="3">98AG31 / pathotype 3-4-7</strain>
    </source>
</reference>
<dbReference type="GeneID" id="18928847"/>
<dbReference type="HOGENOM" id="CLU_058669_1_1_1"/>
<dbReference type="InterPro" id="IPR024624">
    <property type="entry name" value="Pyridox_Oxase_Alr4036_FMN-bd"/>
</dbReference>
<dbReference type="InterPro" id="IPR012349">
    <property type="entry name" value="Split_barrel_FMN-bd"/>
</dbReference>
<dbReference type="eggNOG" id="ENOG502S3WP">
    <property type="taxonomic scope" value="Eukaryota"/>
</dbReference>
<sequence>MKVNKDSISYCLSTVSPNGPNGLTFPESRFCVHRGFVNERRKADDASSNPDKPEQTGNAMMFCTDIRSPKINQLVDRTEEVQNGRSASVCWWFADSGEQYRIRALTYVLPPPSLESEFPRFMPSGKKLNPSNLESIEFDWESERKRIFEKVSPELQASFLRSIPGERLENVSKDQLPKTYWPTKITTDEEKSKALSRFALVILDPISIDL</sequence>
<dbReference type="RefSeq" id="XP_007412227.1">
    <property type="nucleotide sequence ID" value="XM_007412165.1"/>
</dbReference>
<dbReference type="SUPFAM" id="SSF50475">
    <property type="entry name" value="FMN-binding split barrel"/>
    <property type="match status" value="1"/>
</dbReference>
<gene>
    <name evidence="2" type="ORF">MELLADRAFT_53036</name>
</gene>
<dbReference type="STRING" id="747676.F4RT30"/>
<accession>F4RT30</accession>
<evidence type="ECO:0000259" key="1">
    <source>
        <dbReference type="Pfam" id="PF12766"/>
    </source>
</evidence>
<dbReference type="PANTHER" id="PTHR28243">
    <property type="entry name" value="AGL049CP"/>
    <property type="match status" value="1"/>
</dbReference>
<dbReference type="Pfam" id="PF12766">
    <property type="entry name" value="Pyridox_oxase_2"/>
    <property type="match status" value="1"/>
</dbReference>
<dbReference type="VEuPathDB" id="FungiDB:MELLADRAFT_53036"/>
<protein>
    <recommendedName>
        <fullName evidence="1">Pyridoxamine 5'-phosphate oxidase Alr4036 family FMN-binding domain-containing protein</fullName>
    </recommendedName>
</protein>
<evidence type="ECO:0000313" key="2">
    <source>
        <dbReference type="EMBL" id="EGG04436.1"/>
    </source>
</evidence>
<dbReference type="KEGG" id="mlr:MELLADRAFT_53036"/>
<dbReference type="EMBL" id="GL883118">
    <property type="protein sequence ID" value="EGG04436.1"/>
    <property type="molecule type" value="Genomic_DNA"/>
</dbReference>
<organism evidence="3">
    <name type="scientific">Melampsora larici-populina (strain 98AG31 / pathotype 3-4-7)</name>
    <name type="common">Poplar leaf rust fungus</name>
    <dbReference type="NCBI Taxonomy" id="747676"/>
    <lineage>
        <taxon>Eukaryota</taxon>
        <taxon>Fungi</taxon>
        <taxon>Dikarya</taxon>
        <taxon>Basidiomycota</taxon>
        <taxon>Pucciniomycotina</taxon>
        <taxon>Pucciniomycetes</taxon>
        <taxon>Pucciniales</taxon>
        <taxon>Melampsoraceae</taxon>
        <taxon>Melampsora</taxon>
    </lineage>
</organism>
<dbReference type="PANTHER" id="PTHR28243:SF1">
    <property type="entry name" value="PYRIDOXAMINE 5'-PHOSPHATE OXIDASE ALR4036 FAMILY FMN-BINDING DOMAIN-CONTAINING PROTEIN"/>
    <property type="match status" value="1"/>
</dbReference>
<name>F4RT30_MELLP</name>
<proteinExistence type="predicted"/>
<evidence type="ECO:0000313" key="3">
    <source>
        <dbReference type="Proteomes" id="UP000001072"/>
    </source>
</evidence>